<organism evidence="4 5">
    <name type="scientific">Coccomyxa subellipsoidea</name>
    <dbReference type="NCBI Taxonomy" id="248742"/>
    <lineage>
        <taxon>Eukaryota</taxon>
        <taxon>Viridiplantae</taxon>
        <taxon>Chlorophyta</taxon>
        <taxon>core chlorophytes</taxon>
        <taxon>Trebouxiophyceae</taxon>
        <taxon>Trebouxiophyceae incertae sedis</taxon>
        <taxon>Coccomyxaceae</taxon>
        <taxon>Coccomyxa</taxon>
    </lineage>
</organism>
<keyword evidence="1" id="KW-0175">Coiled coil</keyword>
<protein>
    <submittedName>
        <fullName evidence="4">Uncharacterized protein</fullName>
    </submittedName>
</protein>
<evidence type="ECO:0000256" key="1">
    <source>
        <dbReference type="SAM" id="Coils"/>
    </source>
</evidence>
<feature type="coiled-coil region" evidence="1">
    <location>
        <begin position="396"/>
        <end position="450"/>
    </location>
</feature>
<evidence type="ECO:0000256" key="2">
    <source>
        <dbReference type="SAM" id="MobiDB-lite"/>
    </source>
</evidence>
<evidence type="ECO:0000313" key="4">
    <source>
        <dbReference type="EMBL" id="KAK9915676.1"/>
    </source>
</evidence>
<feature type="compositionally biased region" description="Basic and acidic residues" evidence="2">
    <location>
        <begin position="1056"/>
        <end position="1068"/>
    </location>
</feature>
<feature type="region of interest" description="Disordered" evidence="2">
    <location>
        <begin position="757"/>
        <end position="790"/>
    </location>
</feature>
<name>A0ABR2YVG9_9CHLO</name>
<keyword evidence="3" id="KW-1133">Transmembrane helix</keyword>
<feature type="coiled-coil region" evidence="1">
    <location>
        <begin position="59"/>
        <end position="111"/>
    </location>
</feature>
<accession>A0ABR2YVG9</accession>
<feature type="compositionally biased region" description="Polar residues" evidence="2">
    <location>
        <begin position="1119"/>
        <end position="1132"/>
    </location>
</feature>
<feature type="compositionally biased region" description="Polar residues" evidence="2">
    <location>
        <begin position="709"/>
        <end position="722"/>
    </location>
</feature>
<feature type="region of interest" description="Disordered" evidence="2">
    <location>
        <begin position="1105"/>
        <end position="1142"/>
    </location>
</feature>
<gene>
    <name evidence="4" type="ORF">WJX75_002565</name>
</gene>
<feature type="coiled-coil region" evidence="1">
    <location>
        <begin position="971"/>
        <end position="1001"/>
    </location>
</feature>
<reference evidence="4 5" key="1">
    <citation type="journal article" date="2024" name="Nat. Commun.">
        <title>Phylogenomics reveals the evolutionary origins of lichenization in chlorophyte algae.</title>
        <authorList>
            <person name="Puginier C."/>
            <person name="Libourel C."/>
            <person name="Otte J."/>
            <person name="Skaloud P."/>
            <person name="Haon M."/>
            <person name="Grisel S."/>
            <person name="Petersen M."/>
            <person name="Berrin J.G."/>
            <person name="Delaux P.M."/>
            <person name="Dal Grande F."/>
            <person name="Keller J."/>
        </authorList>
    </citation>
    <scope>NUCLEOTIDE SEQUENCE [LARGE SCALE GENOMIC DNA]</scope>
    <source>
        <strain evidence="4 5">SAG 216-7</strain>
    </source>
</reference>
<comment type="caution">
    <text evidence="4">The sequence shown here is derived from an EMBL/GenBank/DDBJ whole genome shotgun (WGS) entry which is preliminary data.</text>
</comment>
<sequence length="1162" mass="125451">MAPRTRRMSMSQVSFAPAAVERLTAEVARLKADGEAQSDAQAQLRQELAQKEELVRTGLAEREADSALARAEAQQLQAASNRAAAAAVAREEQLRRELKALSNRLERAEEVNPPPSVVSASSLAITILALLATSALAFWISAAKSARDQVQELEELRLQTEEQERRHREEKSMIGRLQNELVAANAERSKQYQELAATKRQLTFAEGQVAVLSSKVEERDSRLSAHQDCFDELDKNYMATKAEKDDLDSQKVNELEDRNRELEAAAAAAALESLASPSATTPQRPVPSRAKGSDKENTGSTQMNARRAVKVPLDVVLAENSAFRQQLEAFKRREQELTTEEAVTAGQLAEEEWKVEIFEMQDKLEQEIATTTELVNMAAIEKTITEQSLTDIMTKAEMLQEQRDMLVIQLSLAEEEQAAATQAAAIASAEAQMQDKLREMLEEELKAEEAHGKEVVGDLRGACDQVHGLLLRLTERLRYEDAEVEVDRRQSQVEELQRVRLQLEGQVEDLAAKLKDVDAENSQLKAEVADLRRQCSELEDQLLVKVTELTEAVKMKEHLSGLLEGNSSAMARLERDNENLEGQVDQLTISLVDATSKKSETDKRLRQYQQDLDEMELLMARAEEERRALESEVKHMRSTASEATSQLMLAEELARDLGESSPEADDVEVQSQVAVGPGAVQTPISAALNLMQKMDGVARLLGGSETPWYSSPASKASNSGHTSPAIKSAHLSQGGTARMINFMGRAAGKLGTLSRGMAAVEEEGSERSTAPREPPVLPSSSEASPRATPASILSKAAARVESEIVLSRVLKAELKGEDAGYDRVQRHLHKGTASGAAVEGASVTANRLQSLRTKMHEAFRDVVAQEAVMQQAAAQAAAAEEAAAASDAQYAAGQEELELLMKERAETEAAAGKASAAVEAANKQLADALQLKQAAEAALEEFEAKGLGAFGGGNDSAVVWRDRVDAQDAYAAAAQAKAAALQRKEEAMAAKRTVLARLEAAIHALTAAENGSADAAETMRAAAADLDDHVEATIQAQSAFRKARKAFADGVGADASETKDTPSQEKDSPGSVENQAQRANTRAPLQGLTGLLQGFTFKPAALSAHSASSPSLNNMKAGVSSTSLVGSDSNRSGRARKSGRAQLQDRNALVLMDNGWSGSILD</sequence>
<feature type="coiled-coil region" evidence="1">
    <location>
        <begin position="136"/>
        <end position="194"/>
    </location>
</feature>
<feature type="region of interest" description="Disordered" evidence="2">
    <location>
        <begin position="271"/>
        <end position="303"/>
    </location>
</feature>
<dbReference type="EMBL" id="JALJOT010000004">
    <property type="protein sequence ID" value="KAK9915676.1"/>
    <property type="molecule type" value="Genomic_DNA"/>
</dbReference>
<proteinExistence type="predicted"/>
<keyword evidence="3" id="KW-0472">Membrane</keyword>
<evidence type="ECO:0000256" key="3">
    <source>
        <dbReference type="SAM" id="Phobius"/>
    </source>
</evidence>
<dbReference type="Gene3D" id="1.10.287.1490">
    <property type="match status" value="1"/>
</dbReference>
<dbReference type="Proteomes" id="UP001491310">
    <property type="component" value="Unassembled WGS sequence"/>
</dbReference>
<evidence type="ECO:0000313" key="5">
    <source>
        <dbReference type="Proteomes" id="UP001491310"/>
    </source>
</evidence>
<keyword evidence="3" id="KW-0812">Transmembrane</keyword>
<keyword evidence="5" id="KW-1185">Reference proteome</keyword>
<feature type="region of interest" description="Disordered" evidence="2">
    <location>
        <begin position="709"/>
        <end position="731"/>
    </location>
</feature>
<feature type="coiled-coil region" evidence="1">
    <location>
        <begin position="479"/>
        <end position="646"/>
    </location>
</feature>
<feature type="coiled-coil region" evidence="1">
    <location>
        <begin position="862"/>
        <end position="945"/>
    </location>
</feature>
<feature type="transmembrane region" description="Helical" evidence="3">
    <location>
        <begin position="117"/>
        <end position="140"/>
    </location>
</feature>
<feature type="region of interest" description="Disordered" evidence="2">
    <location>
        <begin position="1051"/>
        <end position="1079"/>
    </location>
</feature>